<dbReference type="Pfam" id="PF00072">
    <property type="entry name" value="Response_reg"/>
    <property type="match status" value="1"/>
</dbReference>
<dbReference type="Proteomes" id="UP001165384">
    <property type="component" value="Unassembled WGS sequence"/>
</dbReference>
<evidence type="ECO:0000256" key="2">
    <source>
        <dbReference type="PROSITE-ProRule" id="PRU00169"/>
    </source>
</evidence>
<dbReference type="EMBL" id="JAKLTN010000004">
    <property type="protein sequence ID" value="MCG2578695.1"/>
    <property type="molecule type" value="Genomic_DNA"/>
</dbReference>
<keyword evidence="1 2" id="KW-0597">Phosphoprotein</keyword>
<proteinExistence type="predicted"/>
<evidence type="ECO:0000313" key="5">
    <source>
        <dbReference type="Proteomes" id="UP001165384"/>
    </source>
</evidence>
<name>A0ABS9K6E4_9RHOO</name>
<dbReference type="InterPro" id="IPR011006">
    <property type="entry name" value="CheY-like_superfamily"/>
</dbReference>
<dbReference type="InterPro" id="IPR001789">
    <property type="entry name" value="Sig_transdc_resp-reg_receiver"/>
</dbReference>
<feature type="modified residue" description="4-aspartylphosphate" evidence="2">
    <location>
        <position position="61"/>
    </location>
</feature>
<dbReference type="RefSeq" id="WP_275712085.1">
    <property type="nucleotide sequence ID" value="NZ_JAKLTN010000004.1"/>
</dbReference>
<protein>
    <submittedName>
        <fullName evidence="4">Response regulator</fullName>
    </submittedName>
</protein>
<dbReference type="SMART" id="SM00448">
    <property type="entry name" value="REC"/>
    <property type="match status" value="1"/>
</dbReference>
<dbReference type="InterPro" id="IPR050595">
    <property type="entry name" value="Bact_response_regulator"/>
</dbReference>
<evidence type="ECO:0000313" key="4">
    <source>
        <dbReference type="EMBL" id="MCG2578695.1"/>
    </source>
</evidence>
<dbReference type="Gene3D" id="3.40.50.2300">
    <property type="match status" value="1"/>
</dbReference>
<dbReference type="SUPFAM" id="SSF52172">
    <property type="entry name" value="CheY-like"/>
    <property type="match status" value="1"/>
</dbReference>
<dbReference type="InterPro" id="IPR058245">
    <property type="entry name" value="NreC/VraR/RcsB-like_REC"/>
</dbReference>
<gene>
    <name evidence="4" type="ORF">LZ012_16980</name>
</gene>
<reference evidence="4" key="1">
    <citation type="submission" date="2022-01" db="EMBL/GenBank/DDBJ databases">
        <authorList>
            <person name="Jo J.-H."/>
            <person name="Im W.-T."/>
        </authorList>
    </citation>
    <scope>NUCLEOTIDE SEQUENCE</scope>
    <source>
        <strain evidence="4">XY25</strain>
    </source>
</reference>
<evidence type="ECO:0000256" key="1">
    <source>
        <dbReference type="ARBA" id="ARBA00022553"/>
    </source>
</evidence>
<keyword evidence="5" id="KW-1185">Reference proteome</keyword>
<dbReference type="CDD" id="cd17535">
    <property type="entry name" value="REC_NarL-like"/>
    <property type="match status" value="1"/>
</dbReference>
<dbReference type="PANTHER" id="PTHR44591:SF24">
    <property type="entry name" value="PROTEIN-GLUTAMATE METHYLESTERASE_PROTEIN-GLUTAMINE GLUTAMINASE 1"/>
    <property type="match status" value="1"/>
</dbReference>
<organism evidence="4 5">
    <name type="scientific">Dechloromonas hankyongensis</name>
    <dbReference type="NCBI Taxonomy" id="2908002"/>
    <lineage>
        <taxon>Bacteria</taxon>
        <taxon>Pseudomonadati</taxon>
        <taxon>Pseudomonadota</taxon>
        <taxon>Betaproteobacteria</taxon>
        <taxon>Rhodocyclales</taxon>
        <taxon>Azonexaceae</taxon>
        <taxon>Dechloromonas</taxon>
    </lineage>
</organism>
<accession>A0ABS9K6E4</accession>
<feature type="domain" description="Response regulatory" evidence="3">
    <location>
        <begin position="10"/>
        <end position="129"/>
    </location>
</feature>
<sequence>MGKAGRPPLKVVLIEDSPLVRQTLGDVLGELAGVQVVGGAADEHSALELLQHQQPDLAIVDLELRSGSGLGVLHALARTPERFGWPRAVIFSNHGQPLVRERCFALDVDRFFDKATQLAELVAYVRAAASG</sequence>
<dbReference type="PROSITE" id="PS50110">
    <property type="entry name" value="RESPONSE_REGULATORY"/>
    <property type="match status" value="1"/>
</dbReference>
<dbReference type="PANTHER" id="PTHR44591">
    <property type="entry name" value="STRESS RESPONSE REGULATOR PROTEIN 1"/>
    <property type="match status" value="1"/>
</dbReference>
<comment type="caution">
    <text evidence="4">The sequence shown here is derived from an EMBL/GenBank/DDBJ whole genome shotgun (WGS) entry which is preliminary data.</text>
</comment>
<evidence type="ECO:0000259" key="3">
    <source>
        <dbReference type="PROSITE" id="PS50110"/>
    </source>
</evidence>